<feature type="transmembrane region" description="Helical" evidence="1">
    <location>
        <begin position="44"/>
        <end position="71"/>
    </location>
</feature>
<name>A0A239DNM8_9BACT</name>
<keyword evidence="1" id="KW-1133">Transmembrane helix</keyword>
<keyword evidence="3" id="KW-1185">Reference proteome</keyword>
<dbReference type="Proteomes" id="UP000198432">
    <property type="component" value="Unassembled WGS sequence"/>
</dbReference>
<dbReference type="AlphaFoldDB" id="A0A239DNM8"/>
<organism evidence="2 3">
    <name type="scientific">Pontibacter ummariensis</name>
    <dbReference type="NCBI Taxonomy" id="1610492"/>
    <lineage>
        <taxon>Bacteria</taxon>
        <taxon>Pseudomonadati</taxon>
        <taxon>Bacteroidota</taxon>
        <taxon>Cytophagia</taxon>
        <taxon>Cytophagales</taxon>
        <taxon>Hymenobacteraceae</taxon>
        <taxon>Pontibacter</taxon>
    </lineage>
</organism>
<protein>
    <submittedName>
        <fullName evidence="2">Uncharacterized protein</fullName>
    </submittedName>
</protein>
<evidence type="ECO:0000256" key="1">
    <source>
        <dbReference type="SAM" id="Phobius"/>
    </source>
</evidence>
<reference evidence="3" key="1">
    <citation type="submission" date="2017-06" db="EMBL/GenBank/DDBJ databases">
        <authorList>
            <person name="Varghese N."/>
            <person name="Submissions S."/>
        </authorList>
    </citation>
    <scope>NUCLEOTIDE SEQUENCE [LARGE SCALE GENOMIC DNA]</scope>
    <source>
        <strain evidence="3">NKM1</strain>
    </source>
</reference>
<accession>A0A239DNM8</accession>
<keyword evidence="1" id="KW-0472">Membrane</keyword>
<keyword evidence="1" id="KW-0812">Transmembrane</keyword>
<evidence type="ECO:0000313" key="2">
    <source>
        <dbReference type="EMBL" id="SNS33362.1"/>
    </source>
</evidence>
<sequence>MQHISFLKVRYSSIIQKVFLSELKQRFVRAYKMSSHLTKTLCTLFWLSFSLLLGLCWWLCGVLLPTAWNIFKTNFRNRLY</sequence>
<dbReference type="EMBL" id="FZOQ01000005">
    <property type="protein sequence ID" value="SNS33362.1"/>
    <property type="molecule type" value="Genomic_DNA"/>
</dbReference>
<proteinExistence type="predicted"/>
<evidence type="ECO:0000313" key="3">
    <source>
        <dbReference type="Proteomes" id="UP000198432"/>
    </source>
</evidence>
<gene>
    <name evidence="2" type="ORF">SAMN06296052_10521</name>
</gene>